<dbReference type="Proteomes" id="UP000183507">
    <property type="component" value="Unassembled WGS sequence"/>
</dbReference>
<name>A0A1G6JWP7_9BACI</name>
<organism evidence="1 2">
    <name type="scientific">Bacillus wiedmannii</name>
    <dbReference type="NCBI Taxonomy" id="1890302"/>
    <lineage>
        <taxon>Bacteria</taxon>
        <taxon>Bacillati</taxon>
        <taxon>Bacillota</taxon>
        <taxon>Bacilli</taxon>
        <taxon>Bacillales</taxon>
        <taxon>Bacillaceae</taxon>
        <taxon>Bacillus</taxon>
        <taxon>Bacillus cereus group</taxon>
    </lineage>
</organism>
<gene>
    <name evidence="1" type="ORF">SAMN04487767_101540</name>
</gene>
<sequence>MIVTKPQFDENELGEGTPVQLCISSKKEKDCKTNWNGIVVGFTPLKLKVVGYTPKWALDIEIVEISIDQVLKEKVSIEKLVRPIRCTNPEEVSIND</sequence>
<protein>
    <submittedName>
        <fullName evidence="1">Uncharacterized protein</fullName>
    </submittedName>
</protein>
<evidence type="ECO:0000313" key="2">
    <source>
        <dbReference type="Proteomes" id="UP000183507"/>
    </source>
</evidence>
<dbReference type="RefSeq" id="WP_074650648.1">
    <property type="nucleotide sequence ID" value="NZ_FMZR01000001.1"/>
</dbReference>
<evidence type="ECO:0000313" key="1">
    <source>
        <dbReference type="EMBL" id="SDC23209.1"/>
    </source>
</evidence>
<reference evidence="2" key="1">
    <citation type="submission" date="2016-10" db="EMBL/GenBank/DDBJ databases">
        <authorList>
            <person name="Varghese N."/>
        </authorList>
    </citation>
    <scope>NUCLEOTIDE SEQUENCE [LARGE SCALE GENOMIC DNA]</scope>
    <source>
        <strain evidence="2">KPR-7A</strain>
    </source>
</reference>
<dbReference type="EMBL" id="FMZR01000001">
    <property type="protein sequence ID" value="SDC23209.1"/>
    <property type="molecule type" value="Genomic_DNA"/>
</dbReference>
<accession>A0A1G6JWP7</accession>
<dbReference type="AlphaFoldDB" id="A0A1G6JWP7"/>
<proteinExistence type="predicted"/>